<keyword evidence="8" id="KW-1185">Reference proteome</keyword>
<evidence type="ECO:0000259" key="6">
    <source>
        <dbReference type="PROSITE" id="PS50835"/>
    </source>
</evidence>
<gene>
    <name evidence="7" type="ORF">EVEC_LOCUS3330</name>
</gene>
<dbReference type="SUPFAM" id="SSF49265">
    <property type="entry name" value="Fibronectin type III"/>
    <property type="match status" value="1"/>
</dbReference>
<feature type="domain" description="Ig-like" evidence="6">
    <location>
        <begin position="755"/>
        <end position="837"/>
    </location>
</feature>
<name>A0A3P6H7Q6_ENTVE</name>
<keyword evidence="3" id="KW-1015">Disulfide bond</keyword>
<evidence type="ECO:0000256" key="2">
    <source>
        <dbReference type="ARBA" id="ARBA00023136"/>
    </source>
</evidence>
<dbReference type="CDD" id="cd00063">
    <property type="entry name" value="FN3"/>
    <property type="match status" value="1"/>
</dbReference>
<dbReference type="SMART" id="SM00408">
    <property type="entry name" value="IGc2"/>
    <property type="match status" value="4"/>
</dbReference>
<dbReference type="InterPro" id="IPR007110">
    <property type="entry name" value="Ig-like_dom"/>
</dbReference>
<feature type="domain" description="Ig-like" evidence="6">
    <location>
        <begin position="13"/>
        <end position="107"/>
    </location>
</feature>
<evidence type="ECO:0000256" key="5">
    <source>
        <dbReference type="ARBA" id="ARBA00023319"/>
    </source>
</evidence>
<dbReference type="SMART" id="SM00060">
    <property type="entry name" value="FN3"/>
    <property type="match status" value="1"/>
</dbReference>
<proteinExistence type="predicted"/>
<dbReference type="GO" id="GO:0098609">
    <property type="term" value="P:cell-cell adhesion"/>
    <property type="evidence" value="ECO:0007669"/>
    <property type="project" value="TreeGrafter"/>
</dbReference>
<reference evidence="7 8" key="1">
    <citation type="submission" date="2018-10" db="EMBL/GenBank/DDBJ databases">
        <authorList>
            <consortium name="Pathogen Informatics"/>
        </authorList>
    </citation>
    <scope>NUCLEOTIDE SEQUENCE [LARGE SCALE GENOMIC DNA]</scope>
</reference>
<dbReference type="Pfam" id="PF13927">
    <property type="entry name" value="Ig_3"/>
    <property type="match status" value="2"/>
</dbReference>
<dbReference type="Gene3D" id="2.60.40.10">
    <property type="entry name" value="Immunoglobulins"/>
    <property type="match status" value="9"/>
</dbReference>
<keyword evidence="2" id="KW-0472">Membrane</keyword>
<dbReference type="InterPro" id="IPR003599">
    <property type="entry name" value="Ig_sub"/>
</dbReference>
<dbReference type="InterPro" id="IPR003598">
    <property type="entry name" value="Ig_sub2"/>
</dbReference>
<keyword evidence="4" id="KW-0325">Glycoprotein</keyword>
<dbReference type="STRING" id="51028.A0A3P6H7Q6"/>
<dbReference type="InterPro" id="IPR003961">
    <property type="entry name" value="FN3_dom"/>
</dbReference>
<dbReference type="SMART" id="SM00409">
    <property type="entry name" value="IG"/>
    <property type="match status" value="4"/>
</dbReference>
<accession>A0A3P6H7Q6</accession>
<evidence type="ECO:0000256" key="3">
    <source>
        <dbReference type="ARBA" id="ARBA00023157"/>
    </source>
</evidence>
<sequence>MHLFLVLQSALLGQDVTLRCVADQSVAENGRLLSQWKANDDGLLGYQDEGLLPGYDGRYYYLSRTKFEKNLLIKNLSLKDNGYFECQMTHAVDGAPTSQHRAKAYVTVLGKLMAVSSIAEDAEFVISCEARNAKPAAVLNWFTDGNLIKENVRKKNVPNRNFTINSQAKLHWTKLTCQSLYKETNSVDDLDVTLNVIYPSEKPKVRIKGNYGQVRAGNNITLSCTAKDGNPPPELKWYYGNRLIGSDFYYDAKETVNDYSMIVSSESNGLEYECRSTNAFAGEPLKTTLQLSVEFLIKIIYNSNSYANPRASIGWQVNGLNVQSVQSKTSDSPRGFITESIIAITAADYNYGNNELVLECFARNEVGLVREERRIIYIAAPPGEPVIIGMNGISVDNNVVNFTCTASGGNPLAKLSWYLGHHKVSHRSKVRWKELLTTRTTAKADTVQTVESVLTLKLNRSMHHQKLRCEAGNEALDNPRHTEYELNIFSDAFSVPPESVTIAKNYHLKAGEKSRLICHSKFSNPEAEIGWEFPGMGMMSLTALYRFVTWDNGNNGFDVSNTIEFIPTKVMDKAIVACFALSSKWARVNSSEYRLNVQYAPEVSNLKERIIMQEGKRFNTNFTVEANPPAFSFDWRKDGISFFAEIGSLRAKGTKSYRKCICFDIIVDPARITEISGEKVVSAGEKVVLSCTAIGIPVFSNMIQWSYENVLVTHGVISGDEGHKNLSFIAAKNMSGTFACLADNGIGDVTAGILGKSTRLRCRARGVPEVKFSWHFSGSTVVIQNNAQYTIISDSKNYPDYESTLIISKVDRSHYDRSIMCVAKNNMGEDTLDIKIGPPSAPETPTNLSSINSTKTSVTVKWNPGFDGGSRQQFQLRYRSVKGGNYHNFAGVLLGLTSSYEVAVRSWNLDGHSSAFSKPVTVFTLNTKGEDMQVVMRKVCFWFYDSFVVEKNTRWDRKTEMVRKLPDGKGEAKAVHMYGALVNSEIACRPESANTNRSELVYERASEDAQSLRTIIVSSRLYSVHLVL</sequence>
<dbReference type="InterPro" id="IPR013783">
    <property type="entry name" value="Ig-like_fold"/>
</dbReference>
<evidence type="ECO:0000313" key="7">
    <source>
        <dbReference type="EMBL" id="VDD88187.1"/>
    </source>
</evidence>
<dbReference type="InterPro" id="IPR051275">
    <property type="entry name" value="Cell_adhesion_signaling"/>
</dbReference>
<feature type="domain" description="Ig-like" evidence="6">
    <location>
        <begin position="669"/>
        <end position="745"/>
    </location>
</feature>
<feature type="domain" description="Ig-like" evidence="6">
    <location>
        <begin position="203"/>
        <end position="292"/>
    </location>
</feature>
<protein>
    <recommendedName>
        <fullName evidence="6">Ig-like domain-containing protein</fullName>
    </recommendedName>
</protein>
<dbReference type="Pfam" id="PF08205">
    <property type="entry name" value="C2-set_2"/>
    <property type="match status" value="2"/>
</dbReference>
<evidence type="ECO:0000256" key="1">
    <source>
        <dbReference type="ARBA" id="ARBA00004479"/>
    </source>
</evidence>
<dbReference type="EMBL" id="UXUI01007568">
    <property type="protein sequence ID" value="VDD88187.1"/>
    <property type="molecule type" value="Genomic_DNA"/>
</dbReference>
<dbReference type="PANTHER" id="PTHR11640">
    <property type="entry name" value="NEPHRIN"/>
    <property type="match status" value="1"/>
</dbReference>
<feature type="domain" description="Ig-like" evidence="6">
    <location>
        <begin position="385"/>
        <end position="487"/>
    </location>
</feature>
<dbReference type="GO" id="GO:0005886">
    <property type="term" value="C:plasma membrane"/>
    <property type="evidence" value="ECO:0007669"/>
    <property type="project" value="TreeGrafter"/>
</dbReference>
<organism evidence="7 8">
    <name type="scientific">Enterobius vermicularis</name>
    <name type="common">Human pinworm</name>
    <dbReference type="NCBI Taxonomy" id="51028"/>
    <lineage>
        <taxon>Eukaryota</taxon>
        <taxon>Metazoa</taxon>
        <taxon>Ecdysozoa</taxon>
        <taxon>Nematoda</taxon>
        <taxon>Chromadorea</taxon>
        <taxon>Rhabditida</taxon>
        <taxon>Spirurina</taxon>
        <taxon>Oxyuridomorpha</taxon>
        <taxon>Oxyuroidea</taxon>
        <taxon>Oxyuridae</taxon>
        <taxon>Enterobius</taxon>
    </lineage>
</organism>
<feature type="domain" description="Ig-like" evidence="6">
    <location>
        <begin position="497"/>
        <end position="589"/>
    </location>
</feature>
<feature type="domain" description="Ig-like" evidence="6">
    <location>
        <begin position="110"/>
        <end position="193"/>
    </location>
</feature>
<evidence type="ECO:0000313" key="8">
    <source>
        <dbReference type="Proteomes" id="UP000274131"/>
    </source>
</evidence>
<dbReference type="GO" id="GO:0005911">
    <property type="term" value="C:cell-cell junction"/>
    <property type="evidence" value="ECO:0007669"/>
    <property type="project" value="TreeGrafter"/>
</dbReference>
<dbReference type="InterPro" id="IPR036179">
    <property type="entry name" value="Ig-like_dom_sf"/>
</dbReference>
<dbReference type="OrthoDB" id="10028801at2759"/>
<dbReference type="Proteomes" id="UP000274131">
    <property type="component" value="Unassembled WGS sequence"/>
</dbReference>
<evidence type="ECO:0000256" key="4">
    <source>
        <dbReference type="ARBA" id="ARBA00023180"/>
    </source>
</evidence>
<dbReference type="AlphaFoldDB" id="A0A3P6H7Q6"/>
<dbReference type="SUPFAM" id="SSF48726">
    <property type="entry name" value="Immunoglobulin"/>
    <property type="match status" value="5"/>
</dbReference>
<keyword evidence="5" id="KW-0393">Immunoglobulin domain</keyword>
<dbReference type="CDD" id="cd00096">
    <property type="entry name" value="Ig"/>
    <property type="match status" value="1"/>
</dbReference>
<comment type="subcellular location">
    <subcellularLocation>
        <location evidence="1">Membrane</location>
        <topology evidence="1">Single-pass type I membrane protein</topology>
    </subcellularLocation>
</comment>
<dbReference type="InterPro" id="IPR013162">
    <property type="entry name" value="CD80_C2-set"/>
</dbReference>
<dbReference type="PANTHER" id="PTHR11640:SF136">
    <property type="entry name" value="NEPHRIN"/>
    <property type="match status" value="1"/>
</dbReference>
<dbReference type="GO" id="GO:0050839">
    <property type="term" value="F:cell adhesion molecule binding"/>
    <property type="evidence" value="ECO:0007669"/>
    <property type="project" value="TreeGrafter"/>
</dbReference>
<dbReference type="InterPro" id="IPR036116">
    <property type="entry name" value="FN3_sf"/>
</dbReference>
<dbReference type="PROSITE" id="PS50835">
    <property type="entry name" value="IG_LIKE"/>
    <property type="match status" value="7"/>
</dbReference>